<keyword evidence="10" id="KW-0732">Signal</keyword>
<dbReference type="InterPro" id="IPR041891">
    <property type="entry name" value="Alpha_CA_prokaryot-like"/>
</dbReference>
<evidence type="ECO:0000256" key="10">
    <source>
        <dbReference type="RuleBase" id="RU367011"/>
    </source>
</evidence>
<evidence type="ECO:0000256" key="3">
    <source>
        <dbReference type="ARBA" id="ARBA00010718"/>
    </source>
</evidence>
<feature type="signal peptide" evidence="10">
    <location>
        <begin position="1"/>
        <end position="22"/>
    </location>
</feature>
<keyword evidence="6 10" id="KW-0479">Metal-binding</keyword>
<dbReference type="InterPro" id="IPR018338">
    <property type="entry name" value="Carbonic_anhydrase_a-class_CS"/>
</dbReference>
<dbReference type="Pfam" id="PF00194">
    <property type="entry name" value="Carb_anhydrase"/>
    <property type="match status" value="1"/>
</dbReference>
<dbReference type="EMBL" id="JAVDXT010000003">
    <property type="protein sequence ID" value="MDR7378955.1"/>
    <property type="molecule type" value="Genomic_DNA"/>
</dbReference>
<evidence type="ECO:0000313" key="13">
    <source>
        <dbReference type="Proteomes" id="UP001180487"/>
    </source>
</evidence>
<keyword evidence="13" id="KW-1185">Reference proteome</keyword>
<dbReference type="PROSITE" id="PS51144">
    <property type="entry name" value="ALPHA_CA_2"/>
    <property type="match status" value="1"/>
</dbReference>
<feature type="domain" description="Alpha-carbonic anhydrase" evidence="11">
    <location>
        <begin position="26"/>
        <end position="246"/>
    </location>
</feature>
<dbReference type="Gene3D" id="3.10.200.10">
    <property type="entry name" value="Alpha carbonic anhydrase"/>
    <property type="match status" value="1"/>
</dbReference>
<gene>
    <name evidence="12" type="ORF">J2X19_003649</name>
</gene>
<dbReference type="InterPro" id="IPR001148">
    <property type="entry name" value="CA_dom"/>
</dbReference>
<reference evidence="12 13" key="1">
    <citation type="submission" date="2023-07" db="EMBL/GenBank/DDBJ databases">
        <title>Sorghum-associated microbial communities from plants grown in Nebraska, USA.</title>
        <authorList>
            <person name="Schachtman D."/>
        </authorList>
    </citation>
    <scope>NUCLEOTIDE SEQUENCE [LARGE SCALE GENOMIC DNA]</scope>
    <source>
        <strain evidence="12 13">BE313</strain>
    </source>
</reference>
<proteinExistence type="inferred from homology"/>
<keyword evidence="7 10" id="KW-0862">Zinc</keyword>
<evidence type="ECO:0000256" key="9">
    <source>
        <dbReference type="ARBA" id="ARBA00048348"/>
    </source>
</evidence>
<dbReference type="Proteomes" id="UP001180487">
    <property type="component" value="Unassembled WGS sequence"/>
</dbReference>
<dbReference type="CDD" id="cd03124">
    <property type="entry name" value="alpha_CA_prokaryotic_like"/>
    <property type="match status" value="1"/>
</dbReference>
<evidence type="ECO:0000256" key="7">
    <source>
        <dbReference type="ARBA" id="ARBA00022833"/>
    </source>
</evidence>
<dbReference type="EC" id="4.2.1.1" evidence="4 10"/>
<dbReference type="SMART" id="SM01057">
    <property type="entry name" value="Carb_anhydrase"/>
    <property type="match status" value="1"/>
</dbReference>
<evidence type="ECO:0000256" key="2">
    <source>
        <dbReference type="ARBA" id="ARBA00002904"/>
    </source>
</evidence>
<protein>
    <recommendedName>
        <fullName evidence="5 10">Carbonic anhydrase</fullName>
        <ecNumber evidence="4 10">4.2.1.1</ecNumber>
    </recommendedName>
</protein>
<organism evidence="12 13">
    <name type="scientific">Rhodoferax ferrireducens</name>
    <dbReference type="NCBI Taxonomy" id="192843"/>
    <lineage>
        <taxon>Bacteria</taxon>
        <taxon>Pseudomonadati</taxon>
        <taxon>Pseudomonadota</taxon>
        <taxon>Betaproteobacteria</taxon>
        <taxon>Burkholderiales</taxon>
        <taxon>Comamonadaceae</taxon>
        <taxon>Rhodoferax</taxon>
    </lineage>
</organism>
<feature type="chain" id="PRO_5044975215" description="Carbonic anhydrase" evidence="10">
    <location>
        <begin position="23"/>
        <end position="246"/>
    </location>
</feature>
<evidence type="ECO:0000256" key="5">
    <source>
        <dbReference type="ARBA" id="ARBA00014628"/>
    </source>
</evidence>
<evidence type="ECO:0000259" key="11">
    <source>
        <dbReference type="PROSITE" id="PS51144"/>
    </source>
</evidence>
<dbReference type="PROSITE" id="PS00162">
    <property type="entry name" value="ALPHA_CA_1"/>
    <property type="match status" value="1"/>
</dbReference>
<comment type="similarity">
    <text evidence="3 10">Belongs to the alpha-carbonic anhydrase family.</text>
</comment>
<keyword evidence="8 10" id="KW-0456">Lyase</keyword>
<comment type="catalytic activity">
    <reaction evidence="9 10">
        <text>hydrogencarbonate + H(+) = CO2 + H2O</text>
        <dbReference type="Rhea" id="RHEA:10748"/>
        <dbReference type="ChEBI" id="CHEBI:15377"/>
        <dbReference type="ChEBI" id="CHEBI:15378"/>
        <dbReference type="ChEBI" id="CHEBI:16526"/>
        <dbReference type="ChEBI" id="CHEBI:17544"/>
        <dbReference type="EC" id="4.2.1.1"/>
    </reaction>
</comment>
<evidence type="ECO:0000256" key="1">
    <source>
        <dbReference type="ARBA" id="ARBA00001947"/>
    </source>
</evidence>
<comment type="caution">
    <text evidence="12">The sequence shown here is derived from an EMBL/GenBank/DDBJ whole genome shotgun (WGS) entry which is preliminary data.</text>
</comment>
<name>A0ABU2CC79_9BURK</name>
<comment type="function">
    <text evidence="2 10">Reversible hydration of carbon dioxide.</text>
</comment>
<evidence type="ECO:0000313" key="12">
    <source>
        <dbReference type="EMBL" id="MDR7378955.1"/>
    </source>
</evidence>
<dbReference type="RefSeq" id="WP_310375244.1">
    <property type="nucleotide sequence ID" value="NZ_JAVDXT010000003.1"/>
</dbReference>
<dbReference type="SUPFAM" id="SSF51069">
    <property type="entry name" value="Carbonic anhydrase"/>
    <property type="match status" value="1"/>
</dbReference>
<dbReference type="InterPro" id="IPR036398">
    <property type="entry name" value="CA_dom_sf"/>
</dbReference>
<evidence type="ECO:0000256" key="6">
    <source>
        <dbReference type="ARBA" id="ARBA00022723"/>
    </source>
</evidence>
<accession>A0ABU2CC79</accession>
<dbReference type="PANTHER" id="PTHR18952">
    <property type="entry name" value="CARBONIC ANHYDRASE"/>
    <property type="match status" value="1"/>
</dbReference>
<sequence>MRKTWTSVVVGSVLWACMGAWAADVPHWSYAGEDGPAEWARLTPENATCAGRNQSPINLVGFIHAQLKPIHFAYQAGGTEILNNGHTVQVNYAPGSSITLDGTVFELKQFHFHAPSENQIRGKSYALEGHLVHADKDGNLAVVAVMFREGAANKALAKIWPLMPTEAGAKMALPQAFAAAGLLPANRAYYRFSGSLTTPPCSEGVRWLVMKAPVSASAEQIEAFTHVMHHPNNRPVQAVNGRTVLE</sequence>
<dbReference type="InterPro" id="IPR023561">
    <property type="entry name" value="Carbonic_anhydrase_a-class"/>
</dbReference>
<dbReference type="GO" id="GO:0004089">
    <property type="term" value="F:carbonate dehydratase activity"/>
    <property type="evidence" value="ECO:0007669"/>
    <property type="project" value="UniProtKB-EC"/>
</dbReference>
<evidence type="ECO:0000256" key="8">
    <source>
        <dbReference type="ARBA" id="ARBA00023239"/>
    </source>
</evidence>
<evidence type="ECO:0000256" key="4">
    <source>
        <dbReference type="ARBA" id="ARBA00012925"/>
    </source>
</evidence>
<dbReference type="PANTHER" id="PTHR18952:SF265">
    <property type="entry name" value="CARBONIC ANHYDRASE"/>
    <property type="match status" value="1"/>
</dbReference>
<comment type="cofactor">
    <cofactor evidence="1 10">
        <name>Zn(2+)</name>
        <dbReference type="ChEBI" id="CHEBI:29105"/>
    </cofactor>
</comment>